<dbReference type="EMBL" id="CP159373">
    <property type="protein sequence ID" value="XCN74876.1"/>
    <property type="molecule type" value="Genomic_DNA"/>
</dbReference>
<reference evidence="2" key="2">
    <citation type="submission" date="2024-06" db="EMBL/GenBank/DDBJ databases">
        <authorList>
            <person name="Plum-Jensen L.E."/>
            <person name="Schramm A."/>
            <person name="Marshall I.P.G."/>
        </authorList>
    </citation>
    <scope>NUCLEOTIDE SEQUENCE</scope>
    <source>
        <strain evidence="2">Rat1</strain>
    </source>
</reference>
<feature type="signal peptide" evidence="1">
    <location>
        <begin position="1"/>
        <end position="25"/>
    </location>
</feature>
<dbReference type="AlphaFoldDB" id="A0AAU8M068"/>
<dbReference type="SUPFAM" id="SSF63825">
    <property type="entry name" value="YWTD domain"/>
    <property type="match status" value="1"/>
</dbReference>
<gene>
    <name evidence="2" type="ORF">Q3M24_09090</name>
</gene>
<dbReference type="KEGG" id="eaj:Q3M24_09090"/>
<sequence>MFYTVRVALSLFFLSLLSTDLESHAYNLTSFSTFLQAASTLRNDQPKDAQLIQQIPIIQDIKPLKNPGPQRDIGLAVENNYLHDIEDFAESYPETDFSADKWDICRMDHFDRCALGNPSFRQRLKEAIAEHASSFLATDISNPFLYLESLGDGLYIIHVAPRFPQGAETEIVAAIIDEDLRVHNIFRIELSSRNGLSTGDTGGYIADVGIVGSARLQDALILAVDALARCGDGKRKLGFLIRFSLKDYTVKWVTPYNTASAKFAVVGDIIYSSDGGSCENDYLYAIDVSTGRVVARDFVPTAFNWVFAENGRLFGQTYGGGFVYRLK</sequence>
<feature type="chain" id="PRO_5043482136" evidence="1">
    <location>
        <begin position="26"/>
        <end position="327"/>
    </location>
</feature>
<reference evidence="2" key="1">
    <citation type="journal article" date="2024" name="Syst. Appl. Microbiol.">
        <title>First single-strain enrichments of Electrothrix cable bacteria, description of E. aestuarii sp. nov. and E. rattekaaiensis sp. nov., and proposal of a cable bacteria taxonomy following the rules of the SeqCode.</title>
        <authorList>
            <person name="Plum-Jensen L.E."/>
            <person name="Schramm A."/>
            <person name="Marshall I.P.G."/>
        </authorList>
    </citation>
    <scope>NUCLEOTIDE SEQUENCE</scope>
    <source>
        <strain evidence="2">Rat1</strain>
    </source>
</reference>
<name>A0AAU8M068_9BACT</name>
<protein>
    <submittedName>
        <fullName evidence="2">Uncharacterized protein</fullName>
    </submittedName>
</protein>
<proteinExistence type="predicted"/>
<accession>A0AAU8M068</accession>
<keyword evidence="1" id="KW-0732">Signal</keyword>
<organism evidence="2">
    <name type="scientific">Candidatus Electrothrix aestuarii</name>
    <dbReference type="NCBI Taxonomy" id="3062594"/>
    <lineage>
        <taxon>Bacteria</taxon>
        <taxon>Pseudomonadati</taxon>
        <taxon>Thermodesulfobacteriota</taxon>
        <taxon>Desulfobulbia</taxon>
        <taxon>Desulfobulbales</taxon>
        <taxon>Desulfobulbaceae</taxon>
        <taxon>Candidatus Electrothrix</taxon>
    </lineage>
</organism>
<evidence type="ECO:0000313" key="2">
    <source>
        <dbReference type="EMBL" id="XCN74876.1"/>
    </source>
</evidence>
<evidence type="ECO:0000256" key="1">
    <source>
        <dbReference type="SAM" id="SignalP"/>
    </source>
</evidence>